<protein>
    <submittedName>
        <fullName evidence="1">Uncharacterized protein</fullName>
    </submittedName>
</protein>
<dbReference type="GeneID" id="90954150"/>
<evidence type="ECO:0000313" key="1">
    <source>
        <dbReference type="EMBL" id="KAF7577644.1"/>
    </source>
</evidence>
<dbReference type="KEGG" id="ptrr:90954150"/>
<sequence length="90" mass="8884">MGEAATAGEGAYVEGVRDGEKGRLKDEAVAGVFCEPCKYACPDGGGGARVVFKRGGWTAKRLGDICGACRWEGCGEGGGGGNLGDGGAGL</sequence>
<proteinExistence type="predicted"/>
<organism evidence="1 2">
    <name type="scientific">Pyrenophora tritici-repentis</name>
    <dbReference type="NCBI Taxonomy" id="45151"/>
    <lineage>
        <taxon>Eukaryota</taxon>
        <taxon>Fungi</taxon>
        <taxon>Dikarya</taxon>
        <taxon>Ascomycota</taxon>
        <taxon>Pezizomycotina</taxon>
        <taxon>Dothideomycetes</taxon>
        <taxon>Pleosporomycetidae</taxon>
        <taxon>Pleosporales</taxon>
        <taxon>Pleosporineae</taxon>
        <taxon>Pleosporaceae</taxon>
        <taxon>Pyrenophora</taxon>
    </lineage>
</organism>
<name>A0A834VWX4_9PLEO</name>
<dbReference type="EMBL" id="NQIK02000001">
    <property type="protein sequence ID" value="KAF7577644.1"/>
    <property type="molecule type" value="Genomic_DNA"/>
</dbReference>
<dbReference type="RefSeq" id="XP_065965541.1">
    <property type="nucleotide sequence ID" value="XM_066103339.1"/>
</dbReference>
<dbReference type="Proteomes" id="UP000245464">
    <property type="component" value="Chromosome 1"/>
</dbReference>
<dbReference type="AlphaFoldDB" id="A0A834VWX4"/>
<reference evidence="1 2" key="1">
    <citation type="journal article" date="2018" name="BMC Genomics">
        <title>Comparative genomics of the wheat fungal pathogen Pyrenophora tritici-repentis reveals chromosomal variations and genome plasticity.</title>
        <authorList>
            <person name="Moolhuijzen P."/>
            <person name="See P.T."/>
            <person name="Hane J.K."/>
            <person name="Shi G."/>
            <person name="Liu Z."/>
            <person name="Oliver R.P."/>
            <person name="Moffat C.S."/>
        </authorList>
    </citation>
    <scope>NUCLEOTIDE SEQUENCE [LARGE SCALE GENOMIC DNA]</scope>
    <source>
        <strain evidence="1">M4</strain>
    </source>
</reference>
<comment type="caution">
    <text evidence="1">The sequence shown here is derived from an EMBL/GenBank/DDBJ whole genome shotgun (WGS) entry which is preliminary data.</text>
</comment>
<gene>
    <name evidence="1" type="ORF">PtrM4_018840</name>
</gene>
<accession>A0A834VWX4</accession>
<evidence type="ECO:0000313" key="2">
    <source>
        <dbReference type="Proteomes" id="UP000245464"/>
    </source>
</evidence>